<keyword evidence="6 12" id="KW-1003">Cell membrane</keyword>
<evidence type="ECO:0000256" key="8">
    <source>
        <dbReference type="ARBA" id="ARBA00022692"/>
    </source>
</evidence>
<evidence type="ECO:0000256" key="2">
    <source>
        <dbReference type="ARBA" id="ARBA00004377"/>
    </source>
</evidence>
<organism evidence="13 14">
    <name type="scientific">Legionella lansingensis</name>
    <dbReference type="NCBI Taxonomy" id="45067"/>
    <lineage>
        <taxon>Bacteria</taxon>
        <taxon>Pseudomonadati</taxon>
        <taxon>Pseudomonadota</taxon>
        <taxon>Gammaproteobacteria</taxon>
        <taxon>Legionellales</taxon>
        <taxon>Legionellaceae</taxon>
        <taxon>Legionella</taxon>
    </lineage>
</organism>
<keyword evidence="7 12" id="KW-0997">Cell inner membrane</keyword>
<evidence type="ECO:0000256" key="7">
    <source>
        <dbReference type="ARBA" id="ARBA00022519"/>
    </source>
</evidence>
<keyword evidence="5 12" id="KW-0813">Transport</keyword>
<evidence type="ECO:0000256" key="10">
    <source>
        <dbReference type="ARBA" id="ARBA00022989"/>
    </source>
</evidence>
<protein>
    <recommendedName>
        <fullName evidence="4 12">Heme exporter protein D</fullName>
    </recommendedName>
</protein>
<dbReference type="NCBIfam" id="TIGR03141">
    <property type="entry name" value="cytochro_ccmD"/>
    <property type="match status" value="1"/>
</dbReference>
<dbReference type="STRING" id="45067.Llan_0222"/>
<dbReference type="GO" id="GO:0015886">
    <property type="term" value="P:heme transport"/>
    <property type="evidence" value="ECO:0007669"/>
    <property type="project" value="InterPro"/>
</dbReference>
<dbReference type="GO" id="GO:0005886">
    <property type="term" value="C:plasma membrane"/>
    <property type="evidence" value="ECO:0007669"/>
    <property type="project" value="UniProtKB-SubCell"/>
</dbReference>
<evidence type="ECO:0000313" key="13">
    <source>
        <dbReference type="EMBL" id="KTD25476.1"/>
    </source>
</evidence>
<dbReference type="Proteomes" id="UP000054869">
    <property type="component" value="Unassembled WGS sequence"/>
</dbReference>
<keyword evidence="14" id="KW-1185">Reference proteome</keyword>
<keyword evidence="10 12" id="KW-1133">Transmembrane helix</keyword>
<evidence type="ECO:0000256" key="9">
    <source>
        <dbReference type="ARBA" id="ARBA00022748"/>
    </source>
</evidence>
<proteinExistence type="inferred from homology"/>
<dbReference type="InterPro" id="IPR007078">
    <property type="entry name" value="Haem_export_protD_CcmD"/>
</dbReference>
<dbReference type="PATRIC" id="fig|45067.4.peg.233"/>
<dbReference type="EMBL" id="LNYI01000004">
    <property type="protein sequence ID" value="KTD25476.1"/>
    <property type="molecule type" value="Genomic_DNA"/>
</dbReference>
<dbReference type="Pfam" id="PF04995">
    <property type="entry name" value="CcmD"/>
    <property type="match status" value="1"/>
</dbReference>
<comment type="similarity">
    <text evidence="3 12">Belongs to the CcmD/CycX/HelD family.</text>
</comment>
<keyword evidence="9 12" id="KW-0201">Cytochrome c-type biogenesis</keyword>
<keyword evidence="11 12" id="KW-0472">Membrane</keyword>
<evidence type="ECO:0000256" key="6">
    <source>
        <dbReference type="ARBA" id="ARBA00022475"/>
    </source>
</evidence>
<keyword evidence="8 12" id="KW-0812">Transmembrane</keyword>
<accession>A0A0W0VYW4</accession>
<evidence type="ECO:0000256" key="11">
    <source>
        <dbReference type="ARBA" id="ARBA00023136"/>
    </source>
</evidence>
<evidence type="ECO:0000256" key="3">
    <source>
        <dbReference type="ARBA" id="ARBA00008741"/>
    </source>
</evidence>
<sequence length="53" mass="6393">MSQFMRWLAMGGYAIYIWPTYALVCGVLITHVLIVKAQRVRVRKKLHQWFKRQ</sequence>
<dbReference type="GO" id="GO:0017004">
    <property type="term" value="P:cytochrome complex assembly"/>
    <property type="evidence" value="ECO:0007669"/>
    <property type="project" value="UniProtKB-KW"/>
</dbReference>
<reference evidence="13 14" key="1">
    <citation type="submission" date="2015-11" db="EMBL/GenBank/DDBJ databases">
        <title>Genomic analysis of 38 Legionella species identifies large and diverse effector repertoires.</title>
        <authorList>
            <person name="Burstein D."/>
            <person name="Amaro F."/>
            <person name="Zusman T."/>
            <person name="Lifshitz Z."/>
            <person name="Cohen O."/>
            <person name="Gilbert J.A."/>
            <person name="Pupko T."/>
            <person name="Shuman H.A."/>
            <person name="Segal G."/>
        </authorList>
    </citation>
    <scope>NUCLEOTIDE SEQUENCE [LARGE SCALE GENOMIC DNA]</scope>
    <source>
        <strain evidence="13 14">ATCC 49751</strain>
    </source>
</reference>
<gene>
    <name evidence="13" type="primary">ccmD</name>
    <name evidence="13" type="ORF">Llan_0222</name>
</gene>
<evidence type="ECO:0000256" key="12">
    <source>
        <dbReference type="RuleBase" id="RU363101"/>
    </source>
</evidence>
<dbReference type="eggNOG" id="COG3114">
    <property type="taxonomic scope" value="Bacteria"/>
</dbReference>
<evidence type="ECO:0000256" key="5">
    <source>
        <dbReference type="ARBA" id="ARBA00022448"/>
    </source>
</evidence>
<name>A0A0W0VYW4_9GAMM</name>
<evidence type="ECO:0000256" key="1">
    <source>
        <dbReference type="ARBA" id="ARBA00002442"/>
    </source>
</evidence>
<feature type="transmembrane region" description="Helical" evidence="12">
    <location>
        <begin position="15"/>
        <end position="35"/>
    </location>
</feature>
<comment type="caution">
    <text evidence="13">The sequence shown here is derived from an EMBL/GenBank/DDBJ whole genome shotgun (WGS) entry which is preliminary data.</text>
</comment>
<comment type="function">
    <text evidence="1 12">Required for the export of heme to the periplasm for the biogenesis of c-type cytochromes.</text>
</comment>
<dbReference type="RefSeq" id="WP_028374300.1">
    <property type="nucleotide sequence ID" value="NZ_CAAAJD010000007.1"/>
</dbReference>
<evidence type="ECO:0000256" key="4">
    <source>
        <dbReference type="ARBA" id="ARBA00016461"/>
    </source>
</evidence>
<comment type="subcellular location">
    <subcellularLocation>
        <location evidence="2 12">Cell inner membrane</location>
        <topology evidence="2 12">Single-pass membrane protein</topology>
    </subcellularLocation>
</comment>
<dbReference type="AlphaFoldDB" id="A0A0W0VYW4"/>
<dbReference type="OrthoDB" id="9815607at2"/>
<evidence type="ECO:0000313" key="14">
    <source>
        <dbReference type="Proteomes" id="UP000054869"/>
    </source>
</evidence>